<evidence type="ECO:0000313" key="1">
    <source>
        <dbReference type="EMBL" id="AUB42615.1"/>
    </source>
</evidence>
<dbReference type="Proteomes" id="UP000232003">
    <property type="component" value="Chromosome"/>
</dbReference>
<gene>
    <name evidence="1" type="ORF">COO91_08757</name>
</gene>
<dbReference type="OrthoDB" id="116031at2"/>
<dbReference type="PANTHER" id="PTHR34071:SF2">
    <property type="entry name" value="FLAVIN-NUCLEOTIDE-BINDING PROTEIN"/>
    <property type="match status" value="1"/>
</dbReference>
<dbReference type="AlphaFoldDB" id="A0A2K8T6E2"/>
<evidence type="ECO:0000313" key="2">
    <source>
        <dbReference type="Proteomes" id="UP000232003"/>
    </source>
</evidence>
<name>A0A2K8T6E2_9NOSO</name>
<dbReference type="Gene3D" id="2.30.110.10">
    <property type="entry name" value="Electron Transport, Fmn-binding Protein, Chain A"/>
    <property type="match status" value="1"/>
</dbReference>
<organism evidence="1 2">
    <name type="scientific">Nostoc flagelliforme CCNUN1</name>
    <dbReference type="NCBI Taxonomy" id="2038116"/>
    <lineage>
        <taxon>Bacteria</taxon>
        <taxon>Bacillati</taxon>
        <taxon>Cyanobacteriota</taxon>
        <taxon>Cyanophyceae</taxon>
        <taxon>Nostocales</taxon>
        <taxon>Nostocaceae</taxon>
        <taxon>Nostoc</taxon>
    </lineage>
</organism>
<dbReference type="RefSeq" id="WP_100902574.1">
    <property type="nucleotide sequence ID" value="NZ_CAWNNC010000001.1"/>
</dbReference>
<dbReference type="InterPro" id="IPR024747">
    <property type="entry name" value="Pyridox_Oxase-rel"/>
</dbReference>
<reference evidence="1 2" key="1">
    <citation type="submission" date="2017-11" db="EMBL/GenBank/DDBJ databases">
        <title>Complete genome of a free-living desiccation-tolerant cyanobacterium and its photosynthetic adaptation to extreme terrestrial habitat.</title>
        <authorList>
            <person name="Shang J."/>
        </authorList>
    </citation>
    <scope>NUCLEOTIDE SEQUENCE [LARGE SCALE GENOMIC DNA]</scope>
    <source>
        <strain evidence="1 2">CCNUN1</strain>
    </source>
</reference>
<protein>
    <submittedName>
        <fullName evidence="1">FMN-binding split barrel</fullName>
    </submittedName>
</protein>
<proteinExistence type="predicted"/>
<dbReference type="SUPFAM" id="SSF50475">
    <property type="entry name" value="FMN-binding split barrel"/>
    <property type="match status" value="1"/>
</dbReference>
<dbReference type="InterPro" id="IPR012349">
    <property type="entry name" value="Split_barrel_FMN-bd"/>
</dbReference>
<dbReference type="PANTHER" id="PTHR34071">
    <property type="entry name" value="5-NITROIMIDAZOLE ANTIBIOTICS RESISTANCE PROTEIN, NIMA-FAMILY-RELATED PROTEIN-RELATED"/>
    <property type="match status" value="1"/>
</dbReference>
<accession>A0A2K8T6E2</accession>
<keyword evidence="2" id="KW-1185">Reference proteome</keyword>
<dbReference type="EMBL" id="CP024785">
    <property type="protein sequence ID" value="AUB42615.1"/>
    <property type="molecule type" value="Genomic_DNA"/>
</dbReference>
<sequence length="222" mass="24471">MSQQESPSQRTTIERIPQRGSYESEIIYQILDEGLVCHVGFVADGQPFVIPTAYGRIDDTLYIHGSPASRMLRFLQQGIDVCVTVTLLDGLVLARSAFHHSMNYRSVVVFGTATLVQDSKQKLAALKAFTEHVIPGRWQQVRSPNRSELAGTLVLSLPLVEASAKVRTGGPNDDVSDYELPVWAGEIPLQLNMAKPIADSGLHPQIDVPAYISNYTRPKATR</sequence>
<dbReference type="Pfam" id="PF12900">
    <property type="entry name" value="Pyridox_ox_2"/>
    <property type="match status" value="1"/>
</dbReference>
<dbReference type="KEGG" id="nfl:COO91_08757"/>